<evidence type="ECO:0000313" key="1">
    <source>
        <dbReference type="EMBL" id="MTI24286.1"/>
    </source>
</evidence>
<reference evidence="1 2" key="1">
    <citation type="submission" date="2019-02" db="EMBL/GenBank/DDBJ databases">
        <authorList>
            <person name="Goldberg S.R."/>
            <person name="Haltli B.A."/>
            <person name="Correa H."/>
            <person name="Russell K.G."/>
        </authorList>
    </citation>
    <scope>NUCLEOTIDE SEQUENCE [LARGE SCALE GENOMIC DNA]</scope>
    <source>
        <strain evidence="1 2">JCM 16186</strain>
    </source>
</reference>
<dbReference type="RefSeq" id="WP_155170124.1">
    <property type="nucleotide sequence ID" value="NZ_BAAAFL010000053.1"/>
</dbReference>
<proteinExistence type="predicted"/>
<evidence type="ECO:0000313" key="2">
    <source>
        <dbReference type="Proteomes" id="UP000798808"/>
    </source>
</evidence>
<name>A0ABW9RK13_9BACT</name>
<sequence>MNRNYLLLITILIWSCQSGSEKGSLQVKGIADNEDVSVDLPAFHNYELFIGKDMIDSVHEYVYGIEFKVLDSTTINYRITQMINWQNPKVISGVAKLDIKTLRSDDIVFSDWEGKKLSAYKFYAQENGCLIEILISKHVNHHLSIAQAFQVCNHEVDTLTTPLHHK</sequence>
<organism evidence="1 2">
    <name type="scientific">Fulvivirga kasyanovii</name>
    <dbReference type="NCBI Taxonomy" id="396812"/>
    <lineage>
        <taxon>Bacteria</taxon>
        <taxon>Pseudomonadati</taxon>
        <taxon>Bacteroidota</taxon>
        <taxon>Cytophagia</taxon>
        <taxon>Cytophagales</taxon>
        <taxon>Fulvivirgaceae</taxon>
        <taxon>Fulvivirga</taxon>
    </lineage>
</organism>
<dbReference type="EMBL" id="SMLW01000392">
    <property type="protein sequence ID" value="MTI24286.1"/>
    <property type="molecule type" value="Genomic_DNA"/>
</dbReference>
<protein>
    <submittedName>
        <fullName evidence="1">Uncharacterized protein</fullName>
    </submittedName>
</protein>
<dbReference type="Proteomes" id="UP000798808">
    <property type="component" value="Unassembled WGS sequence"/>
</dbReference>
<comment type="caution">
    <text evidence="1">The sequence shown here is derived from an EMBL/GenBank/DDBJ whole genome shotgun (WGS) entry which is preliminary data.</text>
</comment>
<keyword evidence="2" id="KW-1185">Reference proteome</keyword>
<accession>A0ABW9RK13</accession>
<gene>
    <name evidence="1" type="ORF">E1163_04945</name>
</gene>